<dbReference type="AlphaFoldDB" id="A0A4Y2II21"/>
<keyword evidence="2" id="KW-1185">Reference proteome</keyword>
<comment type="caution">
    <text evidence="1">The sequence shown here is derived from an EMBL/GenBank/DDBJ whole genome shotgun (WGS) entry which is preliminary data.</text>
</comment>
<proteinExistence type="predicted"/>
<name>A0A4Y2II21_ARAVE</name>
<dbReference type="Proteomes" id="UP000499080">
    <property type="component" value="Unassembled WGS sequence"/>
</dbReference>
<gene>
    <name evidence="1" type="ORF">AVEN_132430_1</name>
</gene>
<sequence length="159" mass="17639">MLAVHLRRGEVAGDASVRPAGFDGSQLRPFRHQEFRRSEFPKFVRSAVNVSSQSLHSLPFHLGELFMGRSTQTQPLRVIPIPIGPISTRARESRPDVSTPVAFQHLWPENLNGAFGYSDWLGIHTSERTAPFLTGVFALTTGFGVEWGARECPAMHGED</sequence>
<evidence type="ECO:0000313" key="1">
    <source>
        <dbReference type="EMBL" id="GBM76929.1"/>
    </source>
</evidence>
<organism evidence="1 2">
    <name type="scientific">Araneus ventricosus</name>
    <name type="common">Orbweaver spider</name>
    <name type="synonym">Epeira ventricosa</name>
    <dbReference type="NCBI Taxonomy" id="182803"/>
    <lineage>
        <taxon>Eukaryota</taxon>
        <taxon>Metazoa</taxon>
        <taxon>Ecdysozoa</taxon>
        <taxon>Arthropoda</taxon>
        <taxon>Chelicerata</taxon>
        <taxon>Arachnida</taxon>
        <taxon>Araneae</taxon>
        <taxon>Araneomorphae</taxon>
        <taxon>Entelegynae</taxon>
        <taxon>Araneoidea</taxon>
        <taxon>Araneidae</taxon>
        <taxon>Araneus</taxon>
    </lineage>
</organism>
<accession>A0A4Y2II21</accession>
<evidence type="ECO:0000313" key="2">
    <source>
        <dbReference type="Proteomes" id="UP000499080"/>
    </source>
</evidence>
<protein>
    <submittedName>
        <fullName evidence="1">Uncharacterized protein</fullName>
    </submittedName>
</protein>
<reference evidence="1 2" key="1">
    <citation type="journal article" date="2019" name="Sci. Rep.">
        <title>Orb-weaving spider Araneus ventricosus genome elucidates the spidroin gene catalogue.</title>
        <authorList>
            <person name="Kono N."/>
            <person name="Nakamura H."/>
            <person name="Ohtoshi R."/>
            <person name="Moran D.A.P."/>
            <person name="Shinohara A."/>
            <person name="Yoshida Y."/>
            <person name="Fujiwara M."/>
            <person name="Mori M."/>
            <person name="Tomita M."/>
            <person name="Arakawa K."/>
        </authorList>
    </citation>
    <scope>NUCLEOTIDE SEQUENCE [LARGE SCALE GENOMIC DNA]</scope>
</reference>
<dbReference type="EMBL" id="BGPR01002653">
    <property type="protein sequence ID" value="GBM76929.1"/>
    <property type="molecule type" value="Genomic_DNA"/>
</dbReference>